<feature type="region of interest" description="Disordered" evidence="1">
    <location>
        <begin position="318"/>
        <end position="342"/>
    </location>
</feature>
<dbReference type="GeneID" id="107412510"/>
<gene>
    <name evidence="3" type="primary">LOC107412510</name>
</gene>
<dbReference type="InParanoid" id="A0A6P3ZDJ8"/>
<keyword evidence="2" id="KW-1185">Reference proteome</keyword>
<sequence length="342" mass="39129">MVYNPTTKQQSYITKARAHLEKSHFLAALAFDPTESLHYRVVRLSDPQPISDYKLDLNNIPLHASDVRPMIENLDHIGPNASVVLDLFCSETTRWVRYRLQLGDVFTSTSIMFWRHFTYLGGVLYWMVSSSKILCIDLNNVVPHTQTPTQIDLPSRKIEADVSVPGIDPLRLTTDRSDMCPVGCFGVSMNHLYYCRRESGAFCVWFYNDDNEYGGEWVVKFRVSIRSVVLFLRVRLKCWFTDVLWIEPIALSPNADILFIGTNESILSYHFETKQLQFVYGRQPLAWNTDTAVATCFFPFFLLRPCLVQFCKLDDDDDDDEVTTASTNKASDGGEILSTDTP</sequence>
<reference evidence="3" key="1">
    <citation type="submission" date="2025-08" db="UniProtKB">
        <authorList>
            <consortium name="RefSeq"/>
        </authorList>
    </citation>
    <scope>IDENTIFICATION</scope>
    <source>
        <tissue evidence="3">Seedling</tissue>
    </source>
</reference>
<protein>
    <submittedName>
        <fullName evidence="3">Uncharacterized protein LOC107412510</fullName>
    </submittedName>
</protein>
<dbReference type="InterPro" id="IPR055290">
    <property type="entry name" value="At3g26010-like"/>
</dbReference>
<name>A0A6P3ZDJ8_ZIZJJ</name>
<dbReference type="RefSeq" id="XP_015875771.3">
    <property type="nucleotide sequence ID" value="XM_016020285.4"/>
</dbReference>
<organism evidence="2 3">
    <name type="scientific">Ziziphus jujuba</name>
    <name type="common">Chinese jujube</name>
    <name type="synonym">Ziziphus sativa</name>
    <dbReference type="NCBI Taxonomy" id="326968"/>
    <lineage>
        <taxon>Eukaryota</taxon>
        <taxon>Viridiplantae</taxon>
        <taxon>Streptophyta</taxon>
        <taxon>Embryophyta</taxon>
        <taxon>Tracheophyta</taxon>
        <taxon>Spermatophyta</taxon>
        <taxon>Magnoliopsida</taxon>
        <taxon>eudicotyledons</taxon>
        <taxon>Gunneridae</taxon>
        <taxon>Pentapetalae</taxon>
        <taxon>rosids</taxon>
        <taxon>fabids</taxon>
        <taxon>Rosales</taxon>
        <taxon>Rhamnaceae</taxon>
        <taxon>Paliureae</taxon>
        <taxon>Ziziphus</taxon>
    </lineage>
</organism>
<accession>A0A6P3ZDJ8</accession>
<evidence type="ECO:0000313" key="2">
    <source>
        <dbReference type="Proteomes" id="UP001652623"/>
    </source>
</evidence>
<dbReference type="AlphaFoldDB" id="A0A6P3ZDJ8"/>
<proteinExistence type="predicted"/>
<dbReference type="KEGG" id="zju:107412510"/>
<dbReference type="Proteomes" id="UP001652623">
    <property type="component" value="Chromosome 10"/>
</dbReference>
<dbReference type="PANTHER" id="PTHR35546:SF25">
    <property type="entry name" value="F-BOX DOMAIN-CONTAINING PROTEIN"/>
    <property type="match status" value="1"/>
</dbReference>
<dbReference type="PANTHER" id="PTHR35546">
    <property type="entry name" value="F-BOX PROTEIN INTERACTION DOMAIN PROTEIN-RELATED"/>
    <property type="match status" value="1"/>
</dbReference>
<evidence type="ECO:0000256" key="1">
    <source>
        <dbReference type="SAM" id="MobiDB-lite"/>
    </source>
</evidence>
<evidence type="ECO:0000313" key="3">
    <source>
        <dbReference type="RefSeq" id="XP_015875771.3"/>
    </source>
</evidence>